<accession>A0A1V3JG69</accession>
<dbReference type="RefSeq" id="WP_077544168.1">
    <property type="nucleotide sequence ID" value="NZ_MLHO01000034.1"/>
</dbReference>
<dbReference type="Proteomes" id="UP000188541">
    <property type="component" value="Unassembled WGS sequence"/>
</dbReference>
<dbReference type="AlphaFoldDB" id="A0A1V3JG69"/>
<dbReference type="STRING" id="1908266.BKK55_07045"/>
<name>A0A1V3JG69_9PAST</name>
<keyword evidence="2" id="KW-1185">Reference proteome</keyword>
<reference evidence="1 2" key="1">
    <citation type="submission" date="2016-10" db="EMBL/GenBank/DDBJ databases">
        <title>Rodentibacter gen. nov. and new species.</title>
        <authorList>
            <person name="Christensen H."/>
        </authorList>
    </citation>
    <scope>NUCLEOTIDE SEQUENCE [LARGE SCALE GENOMIC DNA]</scope>
    <source>
        <strain evidence="1 2">1996246016</strain>
    </source>
</reference>
<dbReference type="OrthoDB" id="8607203at2"/>
<gene>
    <name evidence="1" type="ORF">BKK55_07045</name>
</gene>
<comment type="caution">
    <text evidence="1">The sequence shown here is derived from an EMBL/GenBank/DDBJ whole genome shotgun (WGS) entry which is preliminary data.</text>
</comment>
<dbReference type="Pfam" id="PF05939">
    <property type="entry name" value="Phage_min_tail"/>
    <property type="match status" value="1"/>
</dbReference>
<organism evidence="1 2">
    <name type="scientific">Rodentibacter genomosp. 2</name>
    <dbReference type="NCBI Taxonomy" id="1908266"/>
    <lineage>
        <taxon>Bacteria</taxon>
        <taxon>Pseudomonadati</taxon>
        <taxon>Pseudomonadota</taxon>
        <taxon>Gammaproteobacteria</taxon>
        <taxon>Pasteurellales</taxon>
        <taxon>Pasteurellaceae</taxon>
        <taxon>Rodentibacter</taxon>
    </lineage>
</organism>
<dbReference type="EMBL" id="MLHO01000034">
    <property type="protein sequence ID" value="OOF55760.1"/>
    <property type="molecule type" value="Genomic_DNA"/>
</dbReference>
<protein>
    <submittedName>
        <fullName evidence="1">Phage tail protein</fullName>
    </submittedName>
</protein>
<dbReference type="InterPro" id="IPR010265">
    <property type="entry name" value="Phage_lambda_TipM"/>
</dbReference>
<evidence type="ECO:0000313" key="2">
    <source>
        <dbReference type="Proteomes" id="UP000188541"/>
    </source>
</evidence>
<sequence>MKTFNFPPQWNMKRKAKPETNILKFGDGYEQRTAKGLNNDLRTYDVSFKGINSYINQIDSFLTEHNGYKAFLWTPPYSDKQSKFRCEEWDMDISEGFSVLTATFQEVVA</sequence>
<evidence type="ECO:0000313" key="1">
    <source>
        <dbReference type="EMBL" id="OOF55760.1"/>
    </source>
</evidence>
<proteinExistence type="predicted"/>